<gene>
    <name evidence="2" type="ORF">C7M71_008105</name>
</gene>
<keyword evidence="1" id="KW-1133">Transmembrane helix</keyword>
<feature type="transmembrane region" description="Helical" evidence="1">
    <location>
        <begin position="149"/>
        <end position="174"/>
    </location>
</feature>
<evidence type="ECO:0000313" key="3">
    <source>
        <dbReference type="Proteomes" id="UP000249340"/>
    </source>
</evidence>
<dbReference type="EMBL" id="CP031264">
    <property type="protein sequence ID" value="AXI77408.1"/>
    <property type="molecule type" value="Genomic_DNA"/>
</dbReference>
<protein>
    <submittedName>
        <fullName evidence="2">Uncharacterized protein</fullName>
    </submittedName>
</protein>
<dbReference type="OrthoDB" id="8444614at2"/>
<keyword evidence="1" id="KW-0472">Membrane</keyword>
<sequence length="464" mass="47988">MGSAGPRGSGRWTAVRTAVAVLLLTAWAVLVPGGAAAGAADGDGDGLVKVYVVRSADRNGGTPDTLVSVAARTLGDGNRAGEIFALNRGRQQPDGSALTDPADLRPGWILRLPQDAGGPDVQLARETAAQDGGRQDAAAPSGQQESEPLVIPLPAVLAVVGAILLALLTAGIVARRRVRRAFAASVRVVRRLGEPARRARRLRYRRSLTESFARDQESLRYAHAVLAELTGPEERAVHAVAVDGTGATAWVAATGTPPAPWQDLGGGRWHRPPGAPARPGATLPPHYRQDVPCLVRVGVEAQGRPVFVDLSRLDGVLSVTGDRAVARDTVQTLLAEIARTRPEVPVTALQGTGGLPIALPAALPRIDPADLAAYTPPTRPTAAARSGGTLRAAARLRPLRALLVVPGAPTGRESADLAALCGPGGAGWTALVCGDADGAHWRWSATPDGSLELPLLNLTLTTPA</sequence>
<accession>A0A345SUK3</accession>
<reference evidence="3" key="1">
    <citation type="submission" date="2018-07" db="EMBL/GenBank/DDBJ databases">
        <title>Streptacidiphilus bronchialis DSM 106435 chromosome.</title>
        <authorList>
            <person name="Batra D."/>
            <person name="Gulvik C.A."/>
        </authorList>
    </citation>
    <scope>NUCLEOTIDE SEQUENCE [LARGE SCALE GENOMIC DNA]</scope>
    <source>
        <strain evidence="3">DSM 106435</strain>
    </source>
</reference>
<keyword evidence="3" id="KW-1185">Reference proteome</keyword>
<dbReference type="AlphaFoldDB" id="A0A345SUK3"/>
<organism evidence="2 3">
    <name type="scientific">Peterkaempfera bronchialis</name>
    <dbReference type="NCBI Taxonomy" id="2126346"/>
    <lineage>
        <taxon>Bacteria</taxon>
        <taxon>Bacillati</taxon>
        <taxon>Actinomycetota</taxon>
        <taxon>Actinomycetes</taxon>
        <taxon>Kitasatosporales</taxon>
        <taxon>Streptomycetaceae</taxon>
        <taxon>Peterkaempfera</taxon>
    </lineage>
</organism>
<proteinExistence type="predicted"/>
<keyword evidence="1" id="KW-0812">Transmembrane</keyword>
<evidence type="ECO:0000313" key="2">
    <source>
        <dbReference type="EMBL" id="AXI77408.1"/>
    </source>
</evidence>
<evidence type="ECO:0000256" key="1">
    <source>
        <dbReference type="SAM" id="Phobius"/>
    </source>
</evidence>
<name>A0A345SUK3_9ACTN</name>
<dbReference type="Proteomes" id="UP000249340">
    <property type="component" value="Chromosome"/>
</dbReference>
<dbReference type="KEGG" id="stri:C7M71_008105"/>